<dbReference type="Pfam" id="PF11731">
    <property type="entry name" value="Cdd1"/>
    <property type="match status" value="1"/>
</dbReference>
<dbReference type="RefSeq" id="WP_341425722.1">
    <property type="nucleotide sequence ID" value="NZ_JBBUTG010000005.1"/>
</dbReference>
<reference evidence="1 2" key="1">
    <citation type="submission" date="2024-04" db="EMBL/GenBank/DDBJ databases">
        <title>Novel species of the genus Ideonella isolated from streams.</title>
        <authorList>
            <person name="Lu H."/>
        </authorList>
    </citation>
    <scope>NUCLEOTIDE SEQUENCE [LARGE SCALE GENOMIC DNA]</scope>
    <source>
        <strain evidence="1 2">DXS29W</strain>
    </source>
</reference>
<sequence length="109" mass="11987">MGRTLSPIRPIKAPKAASAADCHTLEQLPNVGPAMAGDLRLLGFQHPADLRGQDAFTLYRQLERATGQRQDPCVLDTFMAIVDFMNGATPKPWWAYTAERKQLHGQALG</sequence>
<comment type="caution">
    <text evidence="1">The sequence shown here is derived from an EMBL/GenBank/DDBJ whole genome shotgun (WGS) entry which is preliminary data.</text>
</comment>
<proteinExistence type="predicted"/>
<dbReference type="InterPro" id="IPR021725">
    <property type="entry name" value="Cdd1"/>
</dbReference>
<dbReference type="EMBL" id="JBBUTG010000005">
    <property type="protein sequence ID" value="MEK8031346.1"/>
    <property type="molecule type" value="Genomic_DNA"/>
</dbReference>
<accession>A0ABU9BN02</accession>
<dbReference type="Proteomes" id="UP001371218">
    <property type="component" value="Unassembled WGS sequence"/>
</dbReference>
<organism evidence="1 2">
    <name type="scientific">Ideonella lacteola</name>
    <dbReference type="NCBI Taxonomy" id="2984193"/>
    <lineage>
        <taxon>Bacteria</taxon>
        <taxon>Pseudomonadati</taxon>
        <taxon>Pseudomonadota</taxon>
        <taxon>Betaproteobacteria</taxon>
        <taxon>Burkholderiales</taxon>
        <taxon>Sphaerotilaceae</taxon>
        <taxon>Ideonella</taxon>
    </lineage>
</organism>
<keyword evidence="2" id="KW-1185">Reference proteome</keyword>
<name>A0ABU9BN02_9BURK</name>
<evidence type="ECO:0000313" key="1">
    <source>
        <dbReference type="EMBL" id="MEK8031346.1"/>
    </source>
</evidence>
<protein>
    <submittedName>
        <fullName evidence="1">Helix-hairpin-helix domain-containing protein</fullName>
    </submittedName>
</protein>
<dbReference type="Gene3D" id="1.10.150.20">
    <property type="entry name" value="5' to 3' exonuclease, C-terminal subdomain"/>
    <property type="match status" value="1"/>
</dbReference>
<gene>
    <name evidence="1" type="ORF">AACH06_11005</name>
</gene>
<evidence type="ECO:0000313" key="2">
    <source>
        <dbReference type="Proteomes" id="UP001371218"/>
    </source>
</evidence>